<feature type="region of interest" description="Disordered" evidence="1">
    <location>
        <begin position="32"/>
        <end position="63"/>
    </location>
</feature>
<evidence type="ECO:0000256" key="2">
    <source>
        <dbReference type="SAM" id="SignalP"/>
    </source>
</evidence>
<protein>
    <submittedName>
        <fullName evidence="3">Uncharacterized protein</fullName>
    </submittedName>
</protein>
<organism evidence="3 4">
    <name type="scientific">Rhizobium aethiopicum</name>
    <dbReference type="NCBI Taxonomy" id="1138170"/>
    <lineage>
        <taxon>Bacteria</taxon>
        <taxon>Pseudomonadati</taxon>
        <taxon>Pseudomonadota</taxon>
        <taxon>Alphaproteobacteria</taxon>
        <taxon>Hyphomicrobiales</taxon>
        <taxon>Rhizobiaceae</taxon>
        <taxon>Rhizobium/Agrobacterium group</taxon>
        <taxon>Rhizobium</taxon>
    </lineage>
</organism>
<feature type="chain" id="PRO_5008687007" evidence="2">
    <location>
        <begin position="23"/>
        <end position="122"/>
    </location>
</feature>
<accession>A0A1C3XWE4</accession>
<evidence type="ECO:0000313" key="4">
    <source>
        <dbReference type="Proteomes" id="UP000198723"/>
    </source>
</evidence>
<name>A0A1C3XWE4_9HYPH</name>
<dbReference type="EMBL" id="FMAJ01000001">
    <property type="protein sequence ID" value="SCB56577.1"/>
    <property type="molecule type" value="Genomic_DNA"/>
</dbReference>
<evidence type="ECO:0000313" key="3">
    <source>
        <dbReference type="EMBL" id="SCB56577.1"/>
    </source>
</evidence>
<keyword evidence="2" id="KW-0732">Signal</keyword>
<proteinExistence type="predicted"/>
<dbReference type="AlphaFoldDB" id="A0A1C3XWE4"/>
<feature type="signal peptide" evidence="2">
    <location>
        <begin position="1"/>
        <end position="22"/>
    </location>
</feature>
<gene>
    <name evidence="3" type="ORF">GA0061105_101409</name>
</gene>
<feature type="region of interest" description="Disordered" evidence="1">
    <location>
        <begin position="84"/>
        <end position="122"/>
    </location>
</feature>
<dbReference type="RefSeq" id="WP_092747676.1">
    <property type="nucleotide sequence ID" value="NZ_FMAJ01000001.1"/>
</dbReference>
<reference evidence="3 4" key="1">
    <citation type="submission" date="2016-08" db="EMBL/GenBank/DDBJ databases">
        <authorList>
            <person name="Seilhamer J.J."/>
        </authorList>
    </citation>
    <scope>NUCLEOTIDE SEQUENCE [LARGE SCALE GENOMIC DNA]</scope>
    <source>
        <strain evidence="3 4">HBR26</strain>
    </source>
</reference>
<evidence type="ECO:0000256" key="1">
    <source>
        <dbReference type="SAM" id="MobiDB-lite"/>
    </source>
</evidence>
<sequence>MRIKFALAASLFAVSLAGAAFAQPAYSDDYTNDSDGFAPSKMAQPAPVHYSNNRKAPAYSSDYTNDSDGFAPVAMTGSGVDKTATASIKPLPPCHSMVGPSGSHTKGADSGASRTEACRATH</sequence>
<dbReference type="Proteomes" id="UP000198723">
    <property type="component" value="Unassembled WGS sequence"/>
</dbReference>